<gene>
    <name evidence="7" type="primary">thiH</name>
    <name evidence="7" type="ORF">NCTC12282_01676</name>
</gene>
<feature type="domain" description="Radical SAM core" evidence="6">
    <location>
        <begin position="82"/>
        <end position="232"/>
    </location>
</feature>
<accession>A0A484ZE72</accession>
<organism evidence="7 8">
    <name type="scientific">Budvicia aquatica</name>
    <dbReference type="NCBI Taxonomy" id="82979"/>
    <lineage>
        <taxon>Bacteria</taxon>
        <taxon>Pseudomonadati</taxon>
        <taxon>Pseudomonadota</taxon>
        <taxon>Gammaproteobacteria</taxon>
        <taxon>Enterobacterales</taxon>
        <taxon>Budviciaceae</taxon>
        <taxon>Budvicia</taxon>
    </lineage>
</organism>
<comment type="cofactor">
    <cofactor evidence="1">
        <name>[4Fe-4S] cluster</name>
        <dbReference type="ChEBI" id="CHEBI:49883"/>
    </cofactor>
</comment>
<evidence type="ECO:0000313" key="7">
    <source>
        <dbReference type="EMBL" id="VFS46752.1"/>
    </source>
</evidence>
<keyword evidence="5" id="KW-0411">Iron-sulfur</keyword>
<dbReference type="InterPro" id="IPR058240">
    <property type="entry name" value="rSAM_sf"/>
</dbReference>
<keyword evidence="2" id="KW-0949">S-adenosyl-L-methionine</keyword>
<dbReference type="PANTHER" id="PTHR43583">
    <property type="entry name" value="2-IMINOACETATE SYNTHASE"/>
    <property type="match status" value="1"/>
</dbReference>
<dbReference type="NCBIfam" id="TIGR02351">
    <property type="entry name" value="thiH"/>
    <property type="match status" value="1"/>
</dbReference>
<dbReference type="PANTHER" id="PTHR43583:SF1">
    <property type="entry name" value="2-IMINOACETATE SYNTHASE"/>
    <property type="match status" value="1"/>
</dbReference>
<reference evidence="7 8" key="1">
    <citation type="submission" date="2019-03" db="EMBL/GenBank/DDBJ databases">
        <authorList>
            <consortium name="Pathogen Informatics"/>
        </authorList>
    </citation>
    <scope>NUCLEOTIDE SEQUENCE [LARGE SCALE GENOMIC DNA]</scope>
    <source>
        <strain evidence="7 8">NCTC12282</strain>
    </source>
</reference>
<evidence type="ECO:0000256" key="4">
    <source>
        <dbReference type="ARBA" id="ARBA00023004"/>
    </source>
</evidence>
<keyword evidence="7" id="KW-0456">Lyase</keyword>
<evidence type="ECO:0000256" key="2">
    <source>
        <dbReference type="ARBA" id="ARBA00022691"/>
    </source>
</evidence>
<dbReference type="InterPro" id="IPR007197">
    <property type="entry name" value="rSAM"/>
</dbReference>
<protein>
    <submittedName>
        <fullName evidence="7">2-iminoacetate synthase</fullName>
        <ecNumber evidence="7">4.1.99.19</ecNumber>
    </submittedName>
</protein>
<sequence>MKIQFRDLWQIMDWEDITLTIYSKTGADVKRALAAHQRTLHDFMALISPAAQPYLEQIAQEAQRLTRKRFGHTVGFYAPLYLSNLCSNDCTYCGFSMSNRIKRKTLNAEEIDRECDALNAMGYEHLLLVTGEHQNKVGMDYFRHHLPSIRKKVSSLMMEVQPLSTENYAELKTLGLDGVMVYQETYNASTYQYHHLKGQKQDFFWRLETPERLGQAGIDKIGLGALIGLSKDWRTDCYFLATHLSFLQKHYWQSRYSISFPRLRPCAGGIEPASLMDDPQLVQLIVHSVCSRRKLNCRCLPESHLTFAITLFHSRLTALAQVLKLSPAVMPIRVSQSWNSFPLMIIARLNRLPMLYQLRDYSRYGRTGIVFWEELRNINKKSATEVIYFRCRTRPDKLRLVQSR</sequence>
<dbReference type="InterPro" id="IPR012726">
    <property type="entry name" value="ThiH"/>
</dbReference>
<dbReference type="EC" id="4.1.99.19" evidence="7"/>
<dbReference type="GO" id="GO:0036355">
    <property type="term" value="F:2-iminoacetate synthase activity"/>
    <property type="evidence" value="ECO:0007669"/>
    <property type="project" value="UniProtKB-EC"/>
</dbReference>
<dbReference type="Proteomes" id="UP000373449">
    <property type="component" value="Unassembled WGS sequence"/>
</dbReference>
<dbReference type="InterPro" id="IPR013785">
    <property type="entry name" value="Aldolase_TIM"/>
</dbReference>
<dbReference type="GO" id="GO:0005506">
    <property type="term" value="F:iron ion binding"/>
    <property type="evidence" value="ECO:0007669"/>
    <property type="project" value="InterPro"/>
</dbReference>
<dbReference type="SFLD" id="SFLDS00029">
    <property type="entry name" value="Radical_SAM"/>
    <property type="match status" value="1"/>
</dbReference>
<dbReference type="SUPFAM" id="SSF102114">
    <property type="entry name" value="Radical SAM enzymes"/>
    <property type="match status" value="1"/>
</dbReference>
<name>A0A484ZE72_9GAMM</name>
<dbReference type="CDD" id="cd01335">
    <property type="entry name" value="Radical_SAM"/>
    <property type="match status" value="1"/>
</dbReference>
<proteinExistence type="predicted"/>
<keyword evidence="3" id="KW-0479">Metal-binding</keyword>
<evidence type="ECO:0000259" key="6">
    <source>
        <dbReference type="Pfam" id="PF04055"/>
    </source>
</evidence>
<evidence type="ECO:0000313" key="8">
    <source>
        <dbReference type="Proteomes" id="UP000373449"/>
    </source>
</evidence>
<evidence type="ECO:0000256" key="5">
    <source>
        <dbReference type="ARBA" id="ARBA00023014"/>
    </source>
</evidence>
<dbReference type="SFLD" id="SFLDG01081">
    <property type="entry name" value="cleavage_of_the_Ca-Cb_bond_in"/>
    <property type="match status" value="1"/>
</dbReference>
<dbReference type="GO" id="GO:0051539">
    <property type="term" value="F:4 iron, 4 sulfur cluster binding"/>
    <property type="evidence" value="ECO:0007669"/>
    <property type="project" value="InterPro"/>
</dbReference>
<dbReference type="SFLD" id="SFLDG01060">
    <property type="entry name" value="BATS_domain_containing"/>
    <property type="match status" value="1"/>
</dbReference>
<dbReference type="AlphaFoldDB" id="A0A484ZE72"/>
<dbReference type="InterPro" id="IPR034428">
    <property type="entry name" value="ThiH/NoCL/HydG-like"/>
</dbReference>
<dbReference type="Pfam" id="PF04055">
    <property type="entry name" value="Radical_SAM"/>
    <property type="match status" value="1"/>
</dbReference>
<evidence type="ECO:0000256" key="3">
    <source>
        <dbReference type="ARBA" id="ARBA00022723"/>
    </source>
</evidence>
<evidence type="ECO:0000256" key="1">
    <source>
        <dbReference type="ARBA" id="ARBA00001966"/>
    </source>
</evidence>
<keyword evidence="4" id="KW-0408">Iron</keyword>
<dbReference type="EMBL" id="CAADJA010000002">
    <property type="protein sequence ID" value="VFS46752.1"/>
    <property type="molecule type" value="Genomic_DNA"/>
</dbReference>
<dbReference type="Gene3D" id="3.20.20.70">
    <property type="entry name" value="Aldolase class I"/>
    <property type="match status" value="1"/>
</dbReference>